<evidence type="ECO:0000313" key="3">
    <source>
        <dbReference type="Proteomes" id="UP000192582"/>
    </source>
</evidence>
<dbReference type="EMBL" id="FWWU01000009">
    <property type="protein sequence ID" value="SMB91359.1"/>
    <property type="molecule type" value="Genomic_DNA"/>
</dbReference>
<protein>
    <submittedName>
        <fullName evidence="2">Uncharacterized protein</fullName>
    </submittedName>
</protein>
<name>A0A1W1VD84_9DEIO</name>
<dbReference type="OrthoDB" id="77183at2"/>
<evidence type="ECO:0000313" key="2">
    <source>
        <dbReference type="EMBL" id="SMB91359.1"/>
    </source>
</evidence>
<sequence length="168" mass="18723">MFKKRSPAPDPEPLRKTAAGHTSVEQTSGSRTAVGQTAVTAPDRAIPERRMRVGDRFTQALEEALAGRPYQIMRHVQLRGFHALTPEGELARRGWVKVDYLVIAQFTRVPVVAIRLTNVTYGRDRRQSPERERYTSLTGNSIITVLDLDPHVLLGPGALLPVLRPHLS</sequence>
<feature type="compositionally biased region" description="Polar residues" evidence="1">
    <location>
        <begin position="23"/>
        <end position="38"/>
    </location>
</feature>
<dbReference type="Proteomes" id="UP000192582">
    <property type="component" value="Unassembled WGS sequence"/>
</dbReference>
<keyword evidence="3" id="KW-1185">Reference proteome</keyword>
<dbReference type="RefSeq" id="WP_084048648.1">
    <property type="nucleotide sequence ID" value="NZ_FWWU01000009.1"/>
</dbReference>
<organism evidence="2 3">
    <name type="scientific">Deinococcus hopiensis KR-140</name>
    <dbReference type="NCBI Taxonomy" id="695939"/>
    <lineage>
        <taxon>Bacteria</taxon>
        <taxon>Thermotogati</taxon>
        <taxon>Deinococcota</taxon>
        <taxon>Deinococci</taxon>
        <taxon>Deinococcales</taxon>
        <taxon>Deinococcaceae</taxon>
        <taxon>Deinococcus</taxon>
    </lineage>
</organism>
<feature type="region of interest" description="Disordered" evidence="1">
    <location>
        <begin position="1"/>
        <end position="38"/>
    </location>
</feature>
<reference evidence="2 3" key="1">
    <citation type="submission" date="2017-04" db="EMBL/GenBank/DDBJ databases">
        <authorList>
            <person name="Afonso C.L."/>
            <person name="Miller P.J."/>
            <person name="Scott M.A."/>
            <person name="Spackman E."/>
            <person name="Goraichik I."/>
            <person name="Dimitrov K.M."/>
            <person name="Suarez D.L."/>
            <person name="Swayne D.E."/>
        </authorList>
    </citation>
    <scope>NUCLEOTIDE SEQUENCE [LARGE SCALE GENOMIC DNA]</scope>
    <source>
        <strain evidence="2 3">KR-140</strain>
    </source>
</reference>
<evidence type="ECO:0000256" key="1">
    <source>
        <dbReference type="SAM" id="MobiDB-lite"/>
    </source>
</evidence>
<proteinExistence type="predicted"/>
<accession>A0A1W1VD84</accession>
<gene>
    <name evidence="2" type="ORF">SAMN00790413_01104</name>
</gene>
<dbReference type="AlphaFoldDB" id="A0A1W1VD84"/>